<organism evidence="2 3">
    <name type="scientific">[Eubacterium] hominis</name>
    <dbReference type="NCBI Taxonomy" id="2764325"/>
    <lineage>
        <taxon>Bacteria</taxon>
        <taxon>Bacillati</taxon>
        <taxon>Bacillota</taxon>
        <taxon>Erysipelotrichia</taxon>
        <taxon>Erysipelotrichales</taxon>
        <taxon>Erysipelotrichaceae</taxon>
        <taxon>Amedibacillus</taxon>
    </lineage>
</organism>
<reference evidence="2 3" key="1">
    <citation type="submission" date="2020-08" db="EMBL/GenBank/DDBJ databases">
        <authorList>
            <person name="Liu C."/>
            <person name="Sun Q."/>
        </authorList>
    </citation>
    <scope>NUCLEOTIDE SEQUENCE [LARGE SCALE GENOMIC DNA]</scope>
    <source>
        <strain evidence="2 3">NSJ-61</strain>
    </source>
</reference>
<evidence type="ECO:0000313" key="2">
    <source>
        <dbReference type="EMBL" id="QNM10687.1"/>
    </source>
</evidence>
<dbReference type="EMBL" id="CP060636">
    <property type="protein sequence ID" value="QNM10687.1"/>
    <property type="molecule type" value="Genomic_DNA"/>
</dbReference>
<dbReference type="PANTHER" id="PTHR33221">
    <property type="entry name" value="WINGED HELIX-TURN-HELIX TRANSCRIPTIONAL REGULATOR, RRF2 FAMILY"/>
    <property type="match status" value="1"/>
</dbReference>
<protein>
    <submittedName>
        <fullName evidence="2">Rrf2 family transcriptional regulator</fullName>
    </submittedName>
</protein>
<dbReference type="AlphaFoldDB" id="A0A7G9GIQ5"/>
<evidence type="ECO:0000313" key="3">
    <source>
        <dbReference type="Proteomes" id="UP000515856"/>
    </source>
</evidence>
<sequence length="153" mass="17324">MKISTKGRYALRIMLELAKKDPDVYVPLKQISKNQCLSEKYLESIIKKLVDAGYVQGIRGKGGGYRLTMTPDHYTAGMILRLVEGSLAPVSCLESKENTCPRAKSCETLPMWEELYQMINSYFDGITLQSLLDQRNDIDALSDTMDDYPCEKL</sequence>
<dbReference type="Gene3D" id="1.10.10.10">
    <property type="entry name" value="Winged helix-like DNA-binding domain superfamily/Winged helix DNA-binding domain"/>
    <property type="match status" value="1"/>
</dbReference>
<keyword evidence="1" id="KW-0238">DNA-binding</keyword>
<evidence type="ECO:0000256" key="1">
    <source>
        <dbReference type="ARBA" id="ARBA00023125"/>
    </source>
</evidence>
<dbReference type="InterPro" id="IPR036390">
    <property type="entry name" value="WH_DNA-bd_sf"/>
</dbReference>
<dbReference type="GO" id="GO:0003700">
    <property type="term" value="F:DNA-binding transcription factor activity"/>
    <property type="evidence" value="ECO:0007669"/>
    <property type="project" value="TreeGrafter"/>
</dbReference>
<dbReference type="InterPro" id="IPR000944">
    <property type="entry name" value="Tscrpt_reg_Rrf2"/>
</dbReference>
<dbReference type="PANTHER" id="PTHR33221:SF5">
    <property type="entry name" value="HTH-TYPE TRANSCRIPTIONAL REGULATOR ISCR"/>
    <property type="match status" value="1"/>
</dbReference>
<dbReference type="GO" id="GO:0005829">
    <property type="term" value="C:cytosol"/>
    <property type="evidence" value="ECO:0007669"/>
    <property type="project" value="TreeGrafter"/>
</dbReference>
<gene>
    <name evidence="2" type="ORF">H9Q80_10310</name>
</gene>
<accession>A0A7G9GIQ5</accession>
<proteinExistence type="predicted"/>
<dbReference type="KEGG" id="ehn:H9Q80_10310"/>
<name>A0A7G9GIQ5_9FIRM</name>
<dbReference type="Pfam" id="PF02082">
    <property type="entry name" value="Rrf2"/>
    <property type="match status" value="1"/>
</dbReference>
<dbReference type="RefSeq" id="WP_117454694.1">
    <property type="nucleotide sequence ID" value="NZ_CP060636.1"/>
</dbReference>
<dbReference type="InterPro" id="IPR036388">
    <property type="entry name" value="WH-like_DNA-bd_sf"/>
</dbReference>
<dbReference type="PROSITE" id="PS51197">
    <property type="entry name" value="HTH_RRF2_2"/>
    <property type="match status" value="1"/>
</dbReference>
<dbReference type="GO" id="GO:0003677">
    <property type="term" value="F:DNA binding"/>
    <property type="evidence" value="ECO:0007669"/>
    <property type="project" value="UniProtKB-KW"/>
</dbReference>
<dbReference type="NCBIfam" id="TIGR00738">
    <property type="entry name" value="rrf2_super"/>
    <property type="match status" value="1"/>
</dbReference>
<keyword evidence="3" id="KW-1185">Reference proteome</keyword>
<dbReference type="Proteomes" id="UP000515856">
    <property type="component" value="Chromosome"/>
</dbReference>
<dbReference type="SUPFAM" id="SSF46785">
    <property type="entry name" value="Winged helix' DNA-binding domain"/>
    <property type="match status" value="1"/>
</dbReference>